<dbReference type="InterPro" id="IPR016130">
    <property type="entry name" value="Tyr_Pase_AS"/>
</dbReference>
<evidence type="ECO:0000256" key="3">
    <source>
        <dbReference type="ARBA" id="ARBA00022912"/>
    </source>
</evidence>
<dbReference type="InterPro" id="IPR050348">
    <property type="entry name" value="Protein-Tyr_Phosphatase"/>
</dbReference>
<dbReference type="EMBL" id="CASHTH010002894">
    <property type="protein sequence ID" value="CAI8036770.1"/>
    <property type="molecule type" value="Genomic_DNA"/>
</dbReference>
<comment type="catalytic activity">
    <reaction evidence="4">
        <text>O-phospho-L-tyrosyl-[protein] + H2O = L-tyrosyl-[protein] + phosphate</text>
        <dbReference type="Rhea" id="RHEA:10684"/>
        <dbReference type="Rhea" id="RHEA-COMP:10136"/>
        <dbReference type="Rhea" id="RHEA-COMP:20101"/>
        <dbReference type="ChEBI" id="CHEBI:15377"/>
        <dbReference type="ChEBI" id="CHEBI:43474"/>
        <dbReference type="ChEBI" id="CHEBI:46858"/>
        <dbReference type="ChEBI" id="CHEBI:61978"/>
        <dbReference type="EC" id="3.1.3.48"/>
    </reaction>
</comment>
<keyword evidence="10" id="KW-1185">Reference proteome</keyword>
<dbReference type="SUPFAM" id="SSF52799">
    <property type="entry name" value="(Phosphotyrosine protein) phosphatases II"/>
    <property type="match status" value="2"/>
</dbReference>
<evidence type="ECO:0000256" key="5">
    <source>
        <dbReference type="SAM" id="Phobius"/>
    </source>
</evidence>
<comment type="caution">
    <text evidence="9">The sequence shown here is derived from an EMBL/GenBank/DDBJ whole genome shotgun (WGS) entry which is preliminary data.</text>
</comment>
<keyword evidence="2" id="KW-0378">Hydrolase</keyword>
<dbReference type="PROSITE" id="PS50055">
    <property type="entry name" value="TYR_PHOSPHATASE_PTP"/>
    <property type="match status" value="2"/>
</dbReference>
<dbReference type="Proteomes" id="UP001174909">
    <property type="component" value="Unassembled WGS sequence"/>
</dbReference>
<dbReference type="PROSITE" id="PS00383">
    <property type="entry name" value="TYR_PHOSPHATASE_1"/>
    <property type="match status" value="1"/>
</dbReference>
<dbReference type="Gene3D" id="3.90.190.10">
    <property type="entry name" value="Protein tyrosine phosphatase superfamily"/>
    <property type="match status" value="2"/>
</dbReference>
<dbReference type="FunFam" id="3.90.190.10:FF:000102">
    <property type="entry name" value="Receptor-type tyrosine-protein phosphatase"/>
    <property type="match status" value="1"/>
</dbReference>
<feature type="domain" description="Tyrosine specific protein phosphatases" evidence="7">
    <location>
        <begin position="487"/>
        <end position="560"/>
    </location>
</feature>
<dbReference type="InterPro" id="IPR003595">
    <property type="entry name" value="Tyr_Pase_cat"/>
</dbReference>
<feature type="domain" description="Tyrosine-protein phosphatase" evidence="6">
    <location>
        <begin position="601"/>
        <end position="760"/>
    </location>
</feature>
<dbReference type="Pfam" id="PF00102">
    <property type="entry name" value="Y_phosphatase"/>
    <property type="match status" value="2"/>
</dbReference>
<evidence type="ECO:0000256" key="1">
    <source>
        <dbReference type="ARBA" id="ARBA00013064"/>
    </source>
</evidence>
<dbReference type="InterPro" id="IPR029021">
    <property type="entry name" value="Prot-tyrosine_phosphatase-like"/>
</dbReference>
<proteinExistence type="predicted"/>
<keyword evidence="5" id="KW-0472">Membrane</keyword>
<dbReference type="SMART" id="SM00404">
    <property type="entry name" value="PTPc_motif"/>
    <property type="match status" value="1"/>
</dbReference>
<organism evidence="9 10">
    <name type="scientific">Geodia barretti</name>
    <name type="common">Barrett's horny sponge</name>
    <dbReference type="NCBI Taxonomy" id="519541"/>
    <lineage>
        <taxon>Eukaryota</taxon>
        <taxon>Metazoa</taxon>
        <taxon>Porifera</taxon>
        <taxon>Demospongiae</taxon>
        <taxon>Heteroscleromorpha</taxon>
        <taxon>Tetractinellida</taxon>
        <taxon>Astrophorina</taxon>
        <taxon>Geodiidae</taxon>
        <taxon>Geodia</taxon>
    </lineage>
</organism>
<dbReference type="InterPro" id="IPR007110">
    <property type="entry name" value="Ig-like_dom"/>
</dbReference>
<dbReference type="EC" id="3.1.3.48" evidence="1"/>
<dbReference type="InterPro" id="IPR000242">
    <property type="entry name" value="PTP_cat"/>
</dbReference>
<evidence type="ECO:0000313" key="9">
    <source>
        <dbReference type="EMBL" id="CAI8036770.1"/>
    </source>
</evidence>
<evidence type="ECO:0000256" key="4">
    <source>
        <dbReference type="ARBA" id="ARBA00051722"/>
    </source>
</evidence>
<dbReference type="InterPro" id="IPR000387">
    <property type="entry name" value="Tyr_Pase_dom"/>
</dbReference>
<keyword evidence="9" id="KW-0675">Receptor</keyword>
<evidence type="ECO:0000313" key="10">
    <source>
        <dbReference type="Proteomes" id="UP001174909"/>
    </source>
</evidence>
<dbReference type="GO" id="GO:0004725">
    <property type="term" value="F:protein tyrosine phosphatase activity"/>
    <property type="evidence" value="ECO:0007669"/>
    <property type="project" value="UniProtKB-EC"/>
</dbReference>
<feature type="transmembrane region" description="Helical" evidence="5">
    <location>
        <begin position="199"/>
        <end position="223"/>
    </location>
</feature>
<accession>A0AA35SVB9</accession>
<dbReference type="PROSITE" id="PS50835">
    <property type="entry name" value="IG_LIKE"/>
    <property type="match status" value="1"/>
</dbReference>
<evidence type="ECO:0000259" key="6">
    <source>
        <dbReference type="PROSITE" id="PS50055"/>
    </source>
</evidence>
<feature type="non-terminal residue" evidence="9">
    <location>
        <position position="1"/>
    </location>
</feature>
<keyword evidence="5" id="KW-1133">Transmembrane helix</keyword>
<name>A0AA35SVB9_GEOBA</name>
<dbReference type="SMART" id="SM00194">
    <property type="entry name" value="PTPc"/>
    <property type="match status" value="2"/>
</dbReference>
<evidence type="ECO:0000256" key="2">
    <source>
        <dbReference type="ARBA" id="ARBA00022801"/>
    </source>
</evidence>
<dbReference type="PRINTS" id="PR00700">
    <property type="entry name" value="PRTYPHPHTASE"/>
</dbReference>
<evidence type="ECO:0000259" key="8">
    <source>
        <dbReference type="PROSITE" id="PS50835"/>
    </source>
</evidence>
<dbReference type="PANTHER" id="PTHR19134:SF449">
    <property type="entry name" value="TYROSINE-PROTEIN PHOSPHATASE 1"/>
    <property type="match status" value="1"/>
</dbReference>
<reference evidence="9" key="1">
    <citation type="submission" date="2023-03" db="EMBL/GenBank/DDBJ databases">
        <authorList>
            <person name="Steffen K."/>
            <person name="Cardenas P."/>
        </authorList>
    </citation>
    <scope>NUCLEOTIDE SEQUENCE</scope>
</reference>
<protein>
    <recommendedName>
        <fullName evidence="1">protein-tyrosine-phosphatase</fullName>
        <ecNumber evidence="1">3.1.3.48</ecNumber>
    </recommendedName>
</protein>
<dbReference type="PROSITE" id="PS50056">
    <property type="entry name" value="TYR_PHOSPHATASE_2"/>
    <property type="match status" value="1"/>
</dbReference>
<keyword evidence="5" id="KW-0812">Transmembrane</keyword>
<keyword evidence="3" id="KW-0904">Protein phosphatase</keyword>
<feature type="domain" description="Tyrosine-protein phosphatase" evidence="6">
    <location>
        <begin position="309"/>
        <end position="569"/>
    </location>
</feature>
<dbReference type="AlphaFoldDB" id="A0AA35SVB9"/>
<gene>
    <name evidence="9" type="ORF">GBAR_LOCUS20608</name>
</gene>
<sequence>QFSVNCTARAEVDGQSIPVDIEWTRIDIFSPSGPSELMPTLYTTTGSPERGYQSVLTTSENYTVNTTIYRCNATVSSYSNFSETIVDVKAIAPSPSTQSLTLTSTTVSVSSFTSSTIAQNISDGGNGEDTYSMPTTSSVANTNSDNINSTISATASSLMYPSLSSPTTIVSASPTTQTDVTKTVSVTVTEMKQNTSGDIIAGIASTAAIITLISIAGCVFSLVRMKMRESNVPRSKLQSVSYKRPSLLERLELKEVGRREDNITSNVASTEKDSLLAEDIPVRSDIPVSEFPDYVLDMTMENQHDTSKLAIEYQQFNDVPTLTFEVACLSHNIDLNRFRNIYPYDKSGVILKSIPGELGSDYINASFISGYGGNKYIAAQAPLNETIDHFWRMVWEYEIEAIVMLTKCVEMTREKSAQYWPESLSEIITPGDRLSVTLSSSTPYAEYHVRKLLVKHLTESDKSVTVTQFHYTAWPDHGVPDNVMSVIRFIRHVRKLFPAASQDQPLLVHCSAGVGRTGTFITLDMMMQQMKAEATLSVCQCVRNLRTQRMKMVQTPIQYEFIHQALSELVVCGETEVTASSLRSFTESLRDPVTDSGPTLSQQHLKVLEDLSTQQRCDFTGAKAEANISKNRFPDKLPSEVYRVSLTGNSGSEYINASFINGYKQRDAYIATQGPLEGTVEDFWRMMWEYQCGCIVMLCQLEEDGQESSYPYWPGEEGEEMVCGRLSVRLVKVRGHGDIVERRMEVKENKSISPDILVSR</sequence>
<feature type="domain" description="Ig-like" evidence="8">
    <location>
        <begin position="1"/>
        <end position="82"/>
    </location>
</feature>
<dbReference type="CDD" id="cd00047">
    <property type="entry name" value="PTPc"/>
    <property type="match status" value="2"/>
</dbReference>
<dbReference type="PANTHER" id="PTHR19134">
    <property type="entry name" value="RECEPTOR-TYPE TYROSINE-PROTEIN PHOSPHATASE"/>
    <property type="match status" value="1"/>
</dbReference>
<evidence type="ECO:0000259" key="7">
    <source>
        <dbReference type="PROSITE" id="PS50056"/>
    </source>
</evidence>